<evidence type="ECO:0000256" key="5">
    <source>
        <dbReference type="ARBA" id="ARBA00023136"/>
    </source>
</evidence>
<dbReference type="PANTHER" id="PTHR36115:SF10">
    <property type="entry name" value="RDD DOMAIN-CONTAINING PROTEIN"/>
    <property type="match status" value="1"/>
</dbReference>
<dbReference type="EMBL" id="BMKE01000004">
    <property type="protein sequence ID" value="GGB36863.1"/>
    <property type="molecule type" value="Genomic_DNA"/>
</dbReference>
<keyword evidence="2" id="KW-1003">Cell membrane</keyword>
<feature type="transmembrane region" description="Helical" evidence="6">
    <location>
        <begin position="111"/>
        <end position="134"/>
    </location>
</feature>
<proteinExistence type="predicted"/>
<protein>
    <submittedName>
        <fullName evidence="8">RDD family protein</fullName>
    </submittedName>
</protein>
<keyword evidence="5 6" id="KW-0472">Membrane</keyword>
<sequence>MSSYSDYVGLPRAGLMRRLAAWLYDLLVVISLLMVTGFIYFGVTALALSMGWINLGSYEDTAALLSASRGYQLCLLAVALFFYCWFWRTSGQTIGMRAWRLRVQNTNGKRLRLAQCIIRAASALLGVGNFWIVFNPRTKLALQDKIADCEVIVMSKELNKQLLDKTQG</sequence>
<evidence type="ECO:0000256" key="6">
    <source>
        <dbReference type="SAM" id="Phobius"/>
    </source>
</evidence>
<dbReference type="InterPro" id="IPR051791">
    <property type="entry name" value="Pra-immunoreactive"/>
</dbReference>
<dbReference type="Pfam" id="PF06271">
    <property type="entry name" value="RDD"/>
    <property type="match status" value="1"/>
</dbReference>
<gene>
    <name evidence="8" type="ORF">GCM10011502_07500</name>
</gene>
<evidence type="ECO:0000256" key="1">
    <source>
        <dbReference type="ARBA" id="ARBA00004651"/>
    </source>
</evidence>
<feature type="domain" description="RDD" evidence="7">
    <location>
        <begin position="12"/>
        <end position="147"/>
    </location>
</feature>
<dbReference type="RefSeq" id="WP_188628762.1">
    <property type="nucleotide sequence ID" value="NZ_BMKE01000004.1"/>
</dbReference>
<dbReference type="Proteomes" id="UP000646152">
    <property type="component" value="Unassembled WGS sequence"/>
</dbReference>
<evidence type="ECO:0000313" key="8">
    <source>
        <dbReference type="EMBL" id="GGB36863.1"/>
    </source>
</evidence>
<name>A0ABQ1IDZ1_9GAMM</name>
<dbReference type="PANTHER" id="PTHR36115">
    <property type="entry name" value="PROLINE-RICH ANTIGEN HOMOLOG-RELATED"/>
    <property type="match status" value="1"/>
</dbReference>
<keyword evidence="4 6" id="KW-1133">Transmembrane helix</keyword>
<evidence type="ECO:0000256" key="4">
    <source>
        <dbReference type="ARBA" id="ARBA00022989"/>
    </source>
</evidence>
<organism evidence="8 9">
    <name type="scientific">Oceanisphaera marina</name>
    <dbReference type="NCBI Taxonomy" id="2017550"/>
    <lineage>
        <taxon>Bacteria</taxon>
        <taxon>Pseudomonadati</taxon>
        <taxon>Pseudomonadota</taxon>
        <taxon>Gammaproteobacteria</taxon>
        <taxon>Aeromonadales</taxon>
        <taxon>Aeromonadaceae</taxon>
        <taxon>Oceanisphaera</taxon>
    </lineage>
</organism>
<evidence type="ECO:0000256" key="3">
    <source>
        <dbReference type="ARBA" id="ARBA00022692"/>
    </source>
</evidence>
<comment type="caution">
    <text evidence="8">The sequence shown here is derived from an EMBL/GenBank/DDBJ whole genome shotgun (WGS) entry which is preliminary data.</text>
</comment>
<keyword evidence="9" id="KW-1185">Reference proteome</keyword>
<reference evidence="9" key="1">
    <citation type="journal article" date="2019" name="Int. J. Syst. Evol. Microbiol.">
        <title>The Global Catalogue of Microorganisms (GCM) 10K type strain sequencing project: providing services to taxonomists for standard genome sequencing and annotation.</title>
        <authorList>
            <consortium name="The Broad Institute Genomics Platform"/>
            <consortium name="The Broad Institute Genome Sequencing Center for Infectious Disease"/>
            <person name="Wu L."/>
            <person name="Ma J."/>
        </authorList>
    </citation>
    <scope>NUCLEOTIDE SEQUENCE [LARGE SCALE GENOMIC DNA]</scope>
    <source>
        <strain evidence="9">CGMCC 1.15923</strain>
    </source>
</reference>
<feature type="transmembrane region" description="Helical" evidence="6">
    <location>
        <begin position="21"/>
        <end position="50"/>
    </location>
</feature>
<accession>A0ABQ1IDZ1</accession>
<feature type="transmembrane region" description="Helical" evidence="6">
    <location>
        <begin position="70"/>
        <end position="90"/>
    </location>
</feature>
<evidence type="ECO:0000256" key="2">
    <source>
        <dbReference type="ARBA" id="ARBA00022475"/>
    </source>
</evidence>
<evidence type="ECO:0000259" key="7">
    <source>
        <dbReference type="Pfam" id="PF06271"/>
    </source>
</evidence>
<evidence type="ECO:0000313" key="9">
    <source>
        <dbReference type="Proteomes" id="UP000646152"/>
    </source>
</evidence>
<comment type="subcellular location">
    <subcellularLocation>
        <location evidence="1">Cell membrane</location>
        <topology evidence="1">Multi-pass membrane protein</topology>
    </subcellularLocation>
</comment>
<keyword evidence="3 6" id="KW-0812">Transmembrane</keyword>
<dbReference type="InterPro" id="IPR010432">
    <property type="entry name" value="RDD"/>
</dbReference>